<organism evidence="2 3">
    <name type="scientific">Hirundo rustica rustica</name>
    <dbReference type="NCBI Taxonomy" id="333673"/>
    <lineage>
        <taxon>Eukaryota</taxon>
        <taxon>Metazoa</taxon>
        <taxon>Chordata</taxon>
        <taxon>Craniata</taxon>
        <taxon>Vertebrata</taxon>
        <taxon>Euteleostomi</taxon>
        <taxon>Archelosauria</taxon>
        <taxon>Archosauria</taxon>
        <taxon>Dinosauria</taxon>
        <taxon>Saurischia</taxon>
        <taxon>Theropoda</taxon>
        <taxon>Coelurosauria</taxon>
        <taxon>Aves</taxon>
        <taxon>Neognathae</taxon>
        <taxon>Neoaves</taxon>
        <taxon>Telluraves</taxon>
        <taxon>Australaves</taxon>
        <taxon>Passeriformes</taxon>
        <taxon>Sylvioidea</taxon>
        <taxon>Hirundinidae</taxon>
        <taxon>Hirundo</taxon>
    </lineage>
</organism>
<gene>
    <name evidence="2" type="ORF">DUI87_00774</name>
</gene>
<dbReference type="AlphaFoldDB" id="A0A3M0LHK5"/>
<keyword evidence="3" id="KW-1185">Reference proteome</keyword>
<proteinExistence type="predicted"/>
<evidence type="ECO:0000313" key="3">
    <source>
        <dbReference type="Proteomes" id="UP000269221"/>
    </source>
</evidence>
<name>A0A3M0LHK5_HIRRU</name>
<accession>A0A3M0LHK5</accession>
<reference evidence="2 3" key="1">
    <citation type="submission" date="2018-07" db="EMBL/GenBank/DDBJ databases">
        <title>A high quality draft genome assembly of the barn swallow (H. rustica rustica).</title>
        <authorList>
            <person name="Formenti G."/>
            <person name="Chiara M."/>
            <person name="Poveda L."/>
            <person name="Francoijs K.-J."/>
            <person name="Bonisoli-Alquati A."/>
            <person name="Canova L."/>
            <person name="Gianfranceschi L."/>
            <person name="Horner D.S."/>
            <person name="Saino N."/>
        </authorList>
    </citation>
    <scope>NUCLEOTIDE SEQUENCE [LARGE SCALE GENOMIC DNA]</scope>
    <source>
        <strain evidence="2">Chelidonia</strain>
        <tissue evidence="2">Blood</tissue>
    </source>
</reference>
<protein>
    <submittedName>
        <fullName evidence="2">Uncharacterized protein</fullName>
    </submittedName>
</protein>
<dbReference type="Proteomes" id="UP000269221">
    <property type="component" value="Unassembled WGS sequence"/>
</dbReference>
<sequence>MESGQASGQIPPKKGEQQAQLDVTCLPLAKGKKEEDPPTGNQRVLYDDEEIEISPVEIDLGILMGEK</sequence>
<comment type="caution">
    <text evidence="2">The sequence shown here is derived from an EMBL/GenBank/DDBJ whole genome shotgun (WGS) entry which is preliminary data.</text>
</comment>
<evidence type="ECO:0000256" key="1">
    <source>
        <dbReference type="SAM" id="MobiDB-lite"/>
    </source>
</evidence>
<dbReference type="EMBL" id="QRBI01000092">
    <property type="protein sequence ID" value="RMC22460.1"/>
    <property type="molecule type" value="Genomic_DNA"/>
</dbReference>
<evidence type="ECO:0000313" key="2">
    <source>
        <dbReference type="EMBL" id="RMC22460.1"/>
    </source>
</evidence>
<feature type="region of interest" description="Disordered" evidence="1">
    <location>
        <begin position="1"/>
        <end position="43"/>
    </location>
</feature>